<gene>
    <name evidence="2" type="ORF">G7070_17175</name>
</gene>
<name>A0A6G7YAK9_9ACTN</name>
<feature type="transmembrane region" description="Helical" evidence="1">
    <location>
        <begin position="109"/>
        <end position="131"/>
    </location>
</feature>
<evidence type="ECO:0000313" key="2">
    <source>
        <dbReference type="EMBL" id="QIK73681.1"/>
    </source>
</evidence>
<dbReference type="AlphaFoldDB" id="A0A6G7YAK9"/>
<accession>A0A6G7YAK9</accession>
<dbReference type="KEGG" id="prv:G7070_17175"/>
<evidence type="ECO:0000313" key="3">
    <source>
        <dbReference type="Proteomes" id="UP000501058"/>
    </source>
</evidence>
<dbReference type="Pfam" id="PF17197">
    <property type="entry name" value="DUF5134"/>
    <property type="match status" value="1"/>
</dbReference>
<feature type="transmembrane region" description="Helical" evidence="1">
    <location>
        <begin position="194"/>
        <end position="216"/>
    </location>
</feature>
<dbReference type="EMBL" id="CP049865">
    <property type="protein sequence ID" value="QIK73681.1"/>
    <property type="molecule type" value="Genomic_DNA"/>
</dbReference>
<feature type="transmembrane region" description="Helical" evidence="1">
    <location>
        <begin position="158"/>
        <end position="182"/>
    </location>
</feature>
<proteinExistence type="predicted"/>
<protein>
    <submittedName>
        <fullName evidence="2">DUF5134 domain-containing protein</fullName>
    </submittedName>
</protein>
<dbReference type="InterPro" id="IPR033458">
    <property type="entry name" value="DUF5134"/>
</dbReference>
<reference evidence="2 3" key="1">
    <citation type="submission" date="2020-03" db="EMBL/GenBank/DDBJ databases">
        <title>Propioniciclava sp. nov., isolated from Hydrophilus acuminatus.</title>
        <authorList>
            <person name="Hyun D.-W."/>
            <person name="Bae J.-W."/>
        </authorList>
    </citation>
    <scope>NUCLEOTIDE SEQUENCE [LARGE SCALE GENOMIC DNA]</scope>
    <source>
        <strain evidence="2 3">HDW11</strain>
    </source>
</reference>
<dbReference type="Proteomes" id="UP000501058">
    <property type="component" value="Chromosome"/>
</dbReference>
<sequence length="224" mass="24133">MFSFTQTPVMFTGLLVMFAWCTIWSLVELVGSRTAQDRIMNALHLFMSVVMLLMVPRPTWSALAGLIPTPVLSAIFVACAAWFVWAAFRSRRHAGHAGHEGHAGHGRHLAGHAVMFAAMAWHLAGMAVAMASMKMRGDHGSHGGMSGDALMTPPGMLVIAWMGLFFMTALLVMGVSDLLGCLRPGAAPARRAHLAMGAAMNLGMFWMSVGLIAPLMPFMKVLQL</sequence>
<keyword evidence="3" id="KW-1185">Reference proteome</keyword>
<feature type="transmembrane region" description="Helical" evidence="1">
    <location>
        <begin position="62"/>
        <end position="88"/>
    </location>
</feature>
<feature type="transmembrane region" description="Helical" evidence="1">
    <location>
        <begin position="39"/>
        <end position="56"/>
    </location>
</feature>
<dbReference type="RefSeq" id="WP_166234748.1">
    <property type="nucleotide sequence ID" value="NZ_CP049865.1"/>
</dbReference>
<keyword evidence="1" id="KW-0812">Transmembrane</keyword>
<evidence type="ECO:0000256" key="1">
    <source>
        <dbReference type="SAM" id="Phobius"/>
    </source>
</evidence>
<keyword evidence="1" id="KW-1133">Transmembrane helix</keyword>
<feature type="transmembrane region" description="Helical" evidence="1">
    <location>
        <begin position="6"/>
        <end position="27"/>
    </location>
</feature>
<organism evidence="2 3">
    <name type="scientific">Propioniciclava coleopterorum</name>
    <dbReference type="NCBI Taxonomy" id="2714937"/>
    <lineage>
        <taxon>Bacteria</taxon>
        <taxon>Bacillati</taxon>
        <taxon>Actinomycetota</taxon>
        <taxon>Actinomycetes</taxon>
        <taxon>Propionibacteriales</taxon>
        <taxon>Propionibacteriaceae</taxon>
        <taxon>Propioniciclava</taxon>
    </lineage>
</organism>
<keyword evidence="1" id="KW-0472">Membrane</keyword>